<accession>A0ABY6BKH3</accession>
<dbReference type="PROSITE" id="PS51257">
    <property type="entry name" value="PROKAR_LIPOPROTEIN"/>
    <property type="match status" value="1"/>
</dbReference>
<dbReference type="EMBL" id="CP104694">
    <property type="protein sequence ID" value="UXI68292.1"/>
    <property type="molecule type" value="Genomic_DNA"/>
</dbReference>
<protein>
    <recommendedName>
        <fullName evidence="3">Repeat protein (TIGR03806 family)</fullName>
    </recommendedName>
</protein>
<sequence length="376" mass="40750">MKAVARAVGLWLFVILLGGCGAEGPVQFHADGLPAQLSQWKLFRHSGGQMRPNEGVVSFDLNTPLFSDYAHKWRTVWMPAGQSARYSPDSSFDFPVGTIISKTFYYPRGKAPGQVARTAPEATELERETLQLDRVRLVETRLLVRRQEGWLALPYVWNDDQTEATLQRVGALVPLSLVDATGTATELAYQVPDQNQCAGCHATDNRARALQPIGPKARHLNREFDYAGGRENQLAKLSRVGYLTGAPAPLAAPRAANWHDSATPLAARARSYLDINCGHCHSATGAANTSGLWLDAAASPDLHMGLCKQPVAAGKGTGDRLYDIHPGQAQASVLVYRMGSNDPAVMMPELGRSLAHTEGVQLISQWVDSLEGTCGQ</sequence>
<dbReference type="Proteomes" id="UP001064632">
    <property type="component" value="Chromosome"/>
</dbReference>
<name>A0ABY6BKH3_9GAMM</name>
<dbReference type="InterPro" id="IPR036280">
    <property type="entry name" value="Multihaem_cyt_sf"/>
</dbReference>
<dbReference type="SUPFAM" id="SSF48695">
    <property type="entry name" value="Multiheme cytochromes"/>
    <property type="match status" value="1"/>
</dbReference>
<evidence type="ECO:0008006" key="3">
    <source>
        <dbReference type="Google" id="ProtNLM"/>
    </source>
</evidence>
<dbReference type="RefSeq" id="WP_261695252.1">
    <property type="nucleotide sequence ID" value="NZ_CP104694.1"/>
</dbReference>
<organism evidence="1 2">
    <name type="scientific">Tahibacter amnicola</name>
    <dbReference type="NCBI Taxonomy" id="2976241"/>
    <lineage>
        <taxon>Bacteria</taxon>
        <taxon>Pseudomonadati</taxon>
        <taxon>Pseudomonadota</taxon>
        <taxon>Gammaproteobacteria</taxon>
        <taxon>Lysobacterales</taxon>
        <taxon>Rhodanobacteraceae</taxon>
        <taxon>Tahibacter</taxon>
    </lineage>
</organism>
<dbReference type="NCBIfam" id="TIGR03806">
    <property type="entry name" value="chp_HNE_0200"/>
    <property type="match status" value="1"/>
</dbReference>
<reference evidence="1" key="1">
    <citation type="submission" date="2022-09" db="EMBL/GenBank/DDBJ databases">
        <title>Tahibacter sp. nov., isolated from a fresh water.</title>
        <authorList>
            <person name="Baek J.H."/>
            <person name="Lee J.K."/>
            <person name="Kim J.M."/>
            <person name="Jeon C.O."/>
        </authorList>
    </citation>
    <scope>NUCLEOTIDE SEQUENCE</scope>
    <source>
        <strain evidence="1">W38</strain>
    </source>
</reference>
<evidence type="ECO:0000313" key="1">
    <source>
        <dbReference type="EMBL" id="UXI68292.1"/>
    </source>
</evidence>
<proteinExistence type="predicted"/>
<dbReference type="InterPro" id="IPR022269">
    <property type="entry name" value="SO_2930-like_C"/>
</dbReference>
<gene>
    <name evidence="1" type="ORF">N4264_01190</name>
</gene>
<evidence type="ECO:0000313" key="2">
    <source>
        <dbReference type="Proteomes" id="UP001064632"/>
    </source>
</evidence>
<keyword evidence="2" id="KW-1185">Reference proteome</keyword>